<feature type="region of interest" description="Disordered" evidence="3">
    <location>
        <begin position="314"/>
        <end position="341"/>
    </location>
</feature>
<sequence>MVDVLFIVLPDTPLMDLASAAEALRRANTASLQQGEPGAFAIRHVGPQASALTAEGLYCSGLAPLPETLARPTWIVLGSHAGPAPTRPADAAWAATRDWLARVVGPALREADGAHRLLTIGEGIDLAAAAGLVDGRRCTTHPSAVDALQQAVPTAQPVPNRLWVEDGPLASCAGSCASLDLMLHLIGGVNGDALAARIAHQLVMAARRSADAPQRSPLLQYRDHLHGALQRVQDAVSLAPTRDWPVEALAEVADVTTRHLTRLFRQHTGLSPRAWVEHVRVTLARQALARGASAQQAALLAGFASDRQWRRARQRAERAERAQIMAEEAAQRETADLDQDD</sequence>
<dbReference type="Gene3D" id="1.10.10.60">
    <property type="entry name" value="Homeodomain-like"/>
    <property type="match status" value="1"/>
</dbReference>
<evidence type="ECO:0000259" key="4">
    <source>
        <dbReference type="PROSITE" id="PS01124"/>
    </source>
</evidence>
<dbReference type="InterPro" id="IPR018060">
    <property type="entry name" value="HTH_AraC"/>
</dbReference>
<dbReference type="RefSeq" id="WP_341372297.1">
    <property type="nucleotide sequence ID" value="NZ_JBBUTF010000002.1"/>
</dbReference>
<evidence type="ECO:0000313" key="5">
    <source>
        <dbReference type="EMBL" id="MEK8024514.1"/>
    </source>
</evidence>
<dbReference type="SMART" id="SM00342">
    <property type="entry name" value="HTH_ARAC"/>
    <property type="match status" value="1"/>
</dbReference>
<accession>A0ABU9B430</accession>
<protein>
    <submittedName>
        <fullName evidence="5">Helix-turn-helix domain-containing protein</fullName>
    </submittedName>
</protein>
<dbReference type="InterPro" id="IPR009057">
    <property type="entry name" value="Homeodomain-like_sf"/>
</dbReference>
<keyword evidence="2" id="KW-0804">Transcription</keyword>
<dbReference type="Gene3D" id="3.40.50.880">
    <property type="match status" value="1"/>
</dbReference>
<feature type="domain" description="HTH araC/xylS-type" evidence="4">
    <location>
        <begin position="230"/>
        <end position="327"/>
    </location>
</feature>
<evidence type="ECO:0000256" key="2">
    <source>
        <dbReference type="ARBA" id="ARBA00023163"/>
    </source>
</evidence>
<dbReference type="PANTHER" id="PTHR43130:SF3">
    <property type="entry name" value="HTH-TYPE TRANSCRIPTIONAL REGULATOR RV1931C"/>
    <property type="match status" value="1"/>
</dbReference>
<evidence type="ECO:0000256" key="1">
    <source>
        <dbReference type="ARBA" id="ARBA00023015"/>
    </source>
</evidence>
<dbReference type="Proteomes" id="UP001368500">
    <property type="component" value="Unassembled WGS sequence"/>
</dbReference>
<dbReference type="EMBL" id="JBBUTF010000002">
    <property type="protein sequence ID" value="MEK8024514.1"/>
    <property type="molecule type" value="Genomic_DNA"/>
</dbReference>
<dbReference type="InterPro" id="IPR052158">
    <property type="entry name" value="INH-QAR"/>
</dbReference>
<dbReference type="SUPFAM" id="SSF52317">
    <property type="entry name" value="Class I glutamine amidotransferase-like"/>
    <property type="match status" value="1"/>
</dbReference>
<dbReference type="PROSITE" id="PS01124">
    <property type="entry name" value="HTH_ARAC_FAMILY_2"/>
    <property type="match status" value="1"/>
</dbReference>
<proteinExistence type="predicted"/>
<evidence type="ECO:0000256" key="3">
    <source>
        <dbReference type="SAM" id="MobiDB-lite"/>
    </source>
</evidence>
<gene>
    <name evidence="5" type="ORF">AACH11_00855</name>
</gene>
<comment type="caution">
    <text evidence="5">The sequence shown here is derived from an EMBL/GenBank/DDBJ whole genome shotgun (WGS) entry which is preliminary data.</text>
</comment>
<dbReference type="SUPFAM" id="SSF46689">
    <property type="entry name" value="Homeodomain-like"/>
    <property type="match status" value="1"/>
</dbReference>
<evidence type="ECO:0000313" key="6">
    <source>
        <dbReference type="Proteomes" id="UP001368500"/>
    </source>
</evidence>
<reference evidence="5 6" key="1">
    <citation type="submission" date="2024-04" db="EMBL/GenBank/DDBJ databases">
        <title>Novel species of the genus Ideonella isolated from streams.</title>
        <authorList>
            <person name="Lu H."/>
        </authorList>
    </citation>
    <scope>NUCLEOTIDE SEQUENCE [LARGE SCALE GENOMIC DNA]</scope>
    <source>
        <strain evidence="5 6">BYS139W</strain>
    </source>
</reference>
<dbReference type="PANTHER" id="PTHR43130">
    <property type="entry name" value="ARAC-FAMILY TRANSCRIPTIONAL REGULATOR"/>
    <property type="match status" value="1"/>
</dbReference>
<keyword evidence="6" id="KW-1185">Reference proteome</keyword>
<keyword evidence="1" id="KW-0805">Transcription regulation</keyword>
<dbReference type="Pfam" id="PF12833">
    <property type="entry name" value="HTH_18"/>
    <property type="match status" value="1"/>
</dbReference>
<organism evidence="5 6">
    <name type="scientific">Pseudaquabacterium rugosum</name>
    <dbReference type="NCBI Taxonomy" id="2984194"/>
    <lineage>
        <taxon>Bacteria</taxon>
        <taxon>Pseudomonadati</taxon>
        <taxon>Pseudomonadota</taxon>
        <taxon>Betaproteobacteria</taxon>
        <taxon>Burkholderiales</taxon>
        <taxon>Sphaerotilaceae</taxon>
        <taxon>Pseudaquabacterium</taxon>
    </lineage>
</organism>
<dbReference type="InterPro" id="IPR029062">
    <property type="entry name" value="Class_I_gatase-like"/>
</dbReference>
<name>A0ABU9B430_9BURK</name>